<evidence type="ECO:0000313" key="3">
    <source>
        <dbReference type="EMBL" id="BAT72847.1"/>
    </source>
</evidence>
<reference evidence="3 4" key="1">
    <citation type="journal article" date="2015" name="Sci. Rep.">
        <title>The power of single molecule real-time sequencing technology in the de novo assembly of a eukaryotic genome.</title>
        <authorList>
            <person name="Sakai H."/>
            <person name="Naito K."/>
            <person name="Ogiso-Tanaka E."/>
            <person name="Takahashi Y."/>
            <person name="Iseki K."/>
            <person name="Muto C."/>
            <person name="Satou K."/>
            <person name="Teruya K."/>
            <person name="Shiroma A."/>
            <person name="Shimoji M."/>
            <person name="Hirano T."/>
            <person name="Itoh T."/>
            <person name="Kaga A."/>
            <person name="Tomooka N."/>
        </authorList>
    </citation>
    <scope>NUCLEOTIDE SEQUENCE [LARGE SCALE GENOMIC DNA]</scope>
    <source>
        <strain evidence="4">cv. Shumari</strain>
    </source>
</reference>
<proteinExistence type="predicted"/>
<dbReference type="GO" id="GO:0016787">
    <property type="term" value="F:hydrolase activity"/>
    <property type="evidence" value="ECO:0007669"/>
    <property type="project" value="UniProtKB-KW"/>
</dbReference>
<feature type="domain" description="Sucrose phosphatase-like" evidence="2">
    <location>
        <begin position="1"/>
        <end position="49"/>
    </location>
</feature>
<dbReference type="PANTHER" id="PTHR46521:SF4">
    <property type="entry name" value="SUCROSE-PHOSPHATASE 2-RELATED"/>
    <property type="match status" value="1"/>
</dbReference>
<name>A0A0S3QWY0_PHAAN</name>
<dbReference type="InterPro" id="IPR006380">
    <property type="entry name" value="SPP-like_dom"/>
</dbReference>
<dbReference type="Gene3D" id="3.40.50.1000">
    <property type="entry name" value="HAD superfamily/HAD-like"/>
    <property type="match status" value="1"/>
</dbReference>
<protein>
    <recommendedName>
        <fullName evidence="2">Sucrose phosphatase-like domain-containing protein</fullName>
    </recommendedName>
</protein>
<keyword evidence="1" id="KW-0378">Hydrolase</keyword>
<accession>A0A0S3QWY0</accession>
<sequence length="115" mass="13530">MSVGTEITYGESMVPYDGWKQYLDHKWDRNVVFEETAKFPELTMQELQNLDTMEIQSPCFDRLESLKTVIVTPPLRVLDEEVDEEVNIMVRHLLQTRQAPQFLSVMNSRKLELHC</sequence>
<dbReference type="InterPro" id="IPR023214">
    <property type="entry name" value="HAD_sf"/>
</dbReference>
<dbReference type="PANTHER" id="PTHR46521">
    <property type="entry name" value="SUCROSE-PHOSPHATASE 2-RELATED"/>
    <property type="match status" value="1"/>
</dbReference>
<dbReference type="Gene3D" id="3.90.1070.10">
    <property type="match status" value="1"/>
</dbReference>
<evidence type="ECO:0000259" key="2">
    <source>
        <dbReference type="Pfam" id="PF05116"/>
    </source>
</evidence>
<evidence type="ECO:0000313" key="4">
    <source>
        <dbReference type="Proteomes" id="UP000291084"/>
    </source>
</evidence>
<evidence type="ECO:0000256" key="1">
    <source>
        <dbReference type="ARBA" id="ARBA00022801"/>
    </source>
</evidence>
<dbReference type="Pfam" id="PF05116">
    <property type="entry name" value="S6PP"/>
    <property type="match status" value="1"/>
</dbReference>
<gene>
    <name evidence="3" type="primary">Vigan.01G028900</name>
    <name evidence="3" type="ORF">VIGAN_01028900</name>
</gene>
<keyword evidence="4" id="KW-1185">Reference proteome</keyword>
<dbReference type="InterPro" id="IPR051518">
    <property type="entry name" value="Sucrose_Phosphatase"/>
</dbReference>
<dbReference type="Proteomes" id="UP000291084">
    <property type="component" value="Chromosome 1"/>
</dbReference>
<dbReference type="EMBL" id="AP015034">
    <property type="protein sequence ID" value="BAT72847.1"/>
    <property type="molecule type" value="Genomic_DNA"/>
</dbReference>
<organism evidence="3 4">
    <name type="scientific">Vigna angularis var. angularis</name>
    <dbReference type="NCBI Taxonomy" id="157739"/>
    <lineage>
        <taxon>Eukaryota</taxon>
        <taxon>Viridiplantae</taxon>
        <taxon>Streptophyta</taxon>
        <taxon>Embryophyta</taxon>
        <taxon>Tracheophyta</taxon>
        <taxon>Spermatophyta</taxon>
        <taxon>Magnoliopsida</taxon>
        <taxon>eudicotyledons</taxon>
        <taxon>Gunneridae</taxon>
        <taxon>Pentapetalae</taxon>
        <taxon>rosids</taxon>
        <taxon>fabids</taxon>
        <taxon>Fabales</taxon>
        <taxon>Fabaceae</taxon>
        <taxon>Papilionoideae</taxon>
        <taxon>50 kb inversion clade</taxon>
        <taxon>NPAAA clade</taxon>
        <taxon>indigoferoid/millettioid clade</taxon>
        <taxon>Phaseoleae</taxon>
        <taxon>Vigna</taxon>
    </lineage>
</organism>
<dbReference type="AlphaFoldDB" id="A0A0S3QWY0"/>